<dbReference type="EMBL" id="CAEFZW010000004">
    <property type="protein sequence ID" value="CAB4254396.1"/>
    <property type="molecule type" value="Genomic_DNA"/>
</dbReference>
<reference evidence="4 5" key="1">
    <citation type="submission" date="2020-05" db="EMBL/GenBank/DDBJ databases">
        <authorList>
            <person name="Casaregola S."/>
            <person name="Devillers H."/>
            <person name="Grondin C."/>
        </authorList>
    </citation>
    <scope>NUCLEOTIDE SEQUENCE [LARGE SCALE GENOMIC DNA]</scope>
    <source>
        <strain evidence="4 5">CLIB 1767</strain>
    </source>
</reference>
<feature type="region of interest" description="Disordered" evidence="2">
    <location>
        <begin position="41"/>
        <end position="85"/>
    </location>
</feature>
<proteinExistence type="predicted"/>
<feature type="domain" description="Inner kinetochore subunit AME1" evidence="3">
    <location>
        <begin position="141"/>
        <end position="330"/>
    </location>
</feature>
<accession>A0A8H2VF18</accession>
<dbReference type="AlphaFoldDB" id="A0A8H2VF18"/>
<protein>
    <submittedName>
        <fullName evidence="4">Similar to Saccharomyces cerevisiae YBR211C AME1 Essential kinetochore protein associated with microtubules and spindle pole bodies</fullName>
    </submittedName>
</protein>
<sequence>MNRDTRILYRQRGSNLRKTIDEDNVLVIRTPMKLTDSPDTYNIIDTYRNDSTGEPPLKRSRMDSLPPPPPPHIPMDPMDMPPQETEEALPPIDDYDYNANDNNGFQINLTNDHIKELVVPSRLPPRSKFQRNPLGNQMITFDGNTNKQLMTSDQTLKGIDTLQRLIHFLFRDNLMKKAHLDFDKDEHDVVRRMMYKLDLKIFEKILNGMNNDLRDIKDIDSANNRLLTELKRVMRRKESLNLELIKIKSQITEVMTNEEYWHKNKQEQIQLDERLQLNKNLKQLSQKLNTQPSGNNTDFKSVDKLDTVIKLLDPHQGILPRLERINEKLRGQLK</sequence>
<feature type="compositionally biased region" description="Pro residues" evidence="2">
    <location>
        <begin position="65"/>
        <end position="74"/>
    </location>
</feature>
<evidence type="ECO:0000256" key="1">
    <source>
        <dbReference type="SAM" id="Coils"/>
    </source>
</evidence>
<organism evidence="4 5">
    <name type="scientific">Maudiozyma barnettii</name>
    <dbReference type="NCBI Taxonomy" id="61262"/>
    <lineage>
        <taxon>Eukaryota</taxon>
        <taxon>Fungi</taxon>
        <taxon>Dikarya</taxon>
        <taxon>Ascomycota</taxon>
        <taxon>Saccharomycotina</taxon>
        <taxon>Saccharomycetes</taxon>
        <taxon>Saccharomycetales</taxon>
        <taxon>Saccharomycetaceae</taxon>
        <taxon>Maudiozyma</taxon>
    </lineage>
</organism>
<keyword evidence="1" id="KW-0175">Coiled coil</keyword>
<feature type="coiled-coil region" evidence="1">
    <location>
        <begin position="223"/>
        <end position="250"/>
    </location>
</feature>
<keyword evidence="5" id="KW-1185">Reference proteome</keyword>
<evidence type="ECO:0000256" key="2">
    <source>
        <dbReference type="SAM" id="MobiDB-lite"/>
    </source>
</evidence>
<dbReference type="InterPro" id="IPR048743">
    <property type="entry name" value="AME1"/>
</dbReference>
<gene>
    <name evidence="4" type="ORF">KABA2_04S05324</name>
</gene>
<evidence type="ECO:0000259" key="3">
    <source>
        <dbReference type="Pfam" id="PF20994"/>
    </source>
</evidence>
<dbReference type="OrthoDB" id="4067487at2759"/>
<evidence type="ECO:0000313" key="5">
    <source>
        <dbReference type="Proteomes" id="UP000644660"/>
    </source>
</evidence>
<comment type="caution">
    <text evidence="4">The sequence shown here is derived from an EMBL/GenBank/DDBJ whole genome shotgun (WGS) entry which is preliminary data.</text>
</comment>
<dbReference type="GeneID" id="64857389"/>
<name>A0A8H2VF18_9SACH</name>
<evidence type="ECO:0000313" key="4">
    <source>
        <dbReference type="EMBL" id="CAB4254396.1"/>
    </source>
</evidence>
<dbReference type="Pfam" id="PF20994">
    <property type="entry name" value="CENPU"/>
    <property type="match status" value="1"/>
</dbReference>
<dbReference type="Proteomes" id="UP000644660">
    <property type="component" value="Unassembled WGS sequence"/>
</dbReference>
<dbReference type="RefSeq" id="XP_041406240.1">
    <property type="nucleotide sequence ID" value="XM_041550306.1"/>
</dbReference>